<feature type="compositionally biased region" description="Low complexity" evidence="10">
    <location>
        <begin position="2538"/>
        <end position="2561"/>
    </location>
</feature>
<feature type="compositionally biased region" description="Acidic residues" evidence="10">
    <location>
        <begin position="2527"/>
        <end position="2537"/>
    </location>
</feature>
<feature type="region of interest" description="N-terminal hotdog fold" evidence="9">
    <location>
        <begin position="944"/>
        <end position="1075"/>
    </location>
</feature>
<gene>
    <name evidence="14" type="ORF">DSM5745_02088</name>
</gene>
<dbReference type="Gene3D" id="3.40.47.10">
    <property type="match status" value="1"/>
</dbReference>
<evidence type="ECO:0000256" key="9">
    <source>
        <dbReference type="PROSITE-ProRule" id="PRU01363"/>
    </source>
</evidence>
<dbReference type="GO" id="GO:0032259">
    <property type="term" value="P:methylation"/>
    <property type="evidence" value="ECO:0007669"/>
    <property type="project" value="UniProtKB-KW"/>
</dbReference>
<dbReference type="Gene3D" id="3.10.129.110">
    <property type="entry name" value="Polyketide synthase dehydratase"/>
    <property type="match status" value="1"/>
</dbReference>
<dbReference type="InterPro" id="IPR020841">
    <property type="entry name" value="PKS_Beta-ketoAc_synthase_dom"/>
</dbReference>
<evidence type="ECO:0000259" key="13">
    <source>
        <dbReference type="PROSITE" id="PS52019"/>
    </source>
</evidence>
<dbReference type="PROSITE" id="PS00606">
    <property type="entry name" value="KS3_1"/>
    <property type="match status" value="1"/>
</dbReference>
<keyword evidence="2" id="KW-0597">Phosphoprotein</keyword>
<dbReference type="Gene3D" id="3.30.559.10">
    <property type="entry name" value="Chloramphenicol acetyltransferase-like domain"/>
    <property type="match status" value="1"/>
</dbReference>
<dbReference type="InterPro" id="IPR014031">
    <property type="entry name" value="Ketoacyl_synth_C"/>
</dbReference>
<feature type="domain" description="Carrier" evidence="11">
    <location>
        <begin position="2412"/>
        <end position="2488"/>
    </location>
</feature>
<dbReference type="SUPFAM" id="SSF51735">
    <property type="entry name" value="NAD(P)-binding Rossmann-fold domains"/>
    <property type="match status" value="2"/>
</dbReference>
<dbReference type="Pfam" id="PF16197">
    <property type="entry name" value="KAsynt_C_assoc"/>
    <property type="match status" value="1"/>
</dbReference>
<dbReference type="Pfam" id="PF00550">
    <property type="entry name" value="PP-binding"/>
    <property type="match status" value="2"/>
</dbReference>
<dbReference type="PROSITE" id="PS52004">
    <property type="entry name" value="KS3_2"/>
    <property type="match status" value="1"/>
</dbReference>
<sequence>MPEPIAIIGSGCRFPGQASSPSKLWTLLSQPRDVLSKINRFSADGFYNKDGHHHGSSNVLHSYQIDEDTRAFDAQFFNIPASEAESMDPQQRFLMEVVYEAIEASGHKIEDLAGSEMATAAYVGVMCNDYAHITYADLESVPKYAATGTALSILSNRLSYFFNWTGPSMTIDTACSSSLVALHHAVQTLREGNSKVAVAAGANLIFTPTNYIAESNVNMLSPTGRSRMWDADADGYARGEGVAAVVLKTLSQAIADGDPIECVIRETGLNQDGRTTGITMPSNVAQAELIRSTYKRAGLDLNKQADRPQFFEAHGTGTKAGDPQEAGAIYRAYFGQGENTTDGDAETLYVGSIKTIIGHTEGTAGLAGLLKVSLAIQNRTLPPNMHFHTLNPDIEPYYGKLQILTSAKPWPALAPGVPRRASVNSFGFGGANAHAIVESYDPPSNSSLEICKETMTETAIPYTFSGYSEKALMAQLTSFVEYLDTNPEKLRDVAWTLSRRSAFAIRTTVSGNNVETLKEKLQAKIDGKNKDGKSLGLRASVKNQKILGVFTGQGAQWPKMGLRLLQSSATARHIFDSLEKSLVELPEEDRPSWSLSQELQREAEDSRVMEGQFSQVLCTAVQIMLVDLLHSVGVSFDGVVGHSSGEIAAAYAAGYLSSNDAIRVAYYRGKFGKLAHGRDGTSGGMLAAGTDMADATELCELEDFEGRLQVAASNSSSSVTLSGDADAVHQAQFILEDEKKFARLLKVDTAYHSYHMQPCAEPYVDAMKRAGVRVLKAQSKKSCRWFSSVLGGQEVGEEVSATLADTYWRDNLLQPVLFSQALEAAVTNINDIGLVLEVGPHAALKGPATLTITDKLARDVPYTGLLSRNTDDVEAFSDAIGAVWASMSQDIIDFAQVDALLATGLEDKPGLCPGVPGYTWDHSRKYWMESRSSSALRLRPAAHHELLGVRVDSLDREFRWRNFIKPSQLSWTKGHQVQSQLIFPGAGFSVMAIEAAKALVPEKEIGLVELSDVQVLRAMAFQDENTAVEVVCSLTNVVEAEDQITANFTCDICLSKESGFTMASCAAVRLQLQSDQTQVLPERTPCPVRMNDVNIEHFYSTLWSLGYNYTDMFRSITSLQRTTDTASGVIHTTTEAAEPGYTTSLILHPATLDVAFQGIFGAMGAPGDGRLWTVLVPTRIKRITIDPTLCSSASFSSGLNVSLPFDASVSVSPIDGVAGDVDIFNPSGINKAVQVEGLQVSPLAPVTENDDKEVFSDTTWALQEPNAAAAGNVGEWKLTEQEWEHARYVERACFFYLKQLVDAITPEEREKCEWHPKKMLDWATEVVGVVARGEHPIVPKEWMDDTWEMLEGPLDELTAKYSDFESLTHVGKNLIPFVRGEFSLLELVRNGGLLEHIYRNTYAFAEYNECLAGLVKQLSHRFPRMDIFEIGAGTGSTTEAVLQSIGDHYSSYTYTDVSAGFFLKAQEHAIFKQHAAKMIYKTYDAEKEPCAQGHTERSYDLIIASNVLHATHSLETTLSNARKLLKPGGYLVVLEVTDINPLRPTFFFGCLPGWWVGENDGRPHHPLVTKERWGQLFEATGFSGLDTATPDHGVFMAPFSVMLTQAVDRQMGLIRQPLQTQKQEEDIKTTITIDNLLILGGGGYATYDLIEDIQRQLELNAEIKQVTVVETVEALETSHFHPRQMLLSLVELDRPVFSPFTPERFAGLQLLTEKCRNVLWVVQGASGEQPYANMMNGVARCLVGEQPDMRFQFLDFDVADKPDAEFIVKTLLRLQISDAWNGFREPYRPAWTLEREIRVRGGQVHIPRYAPSARRNLQYNSWRRTVREPVDLHVDTERVVVLTNANGHFDLEEDTSPSPVTAAENVMTINVSRSFTKAVEIDGVGHLYILTGECAQSKQRVLAFARQNASQVQVQKDWVFNVESIPGSEEAALLQTLANVCLGTMLLSRMPQTGQLLVHEPSVTLARTLIALTSGRVSFTTANRANLESGMPFVFIHPSSPENSIARRLPADIAGFVDASEGQGLGRTIARQLESQPQVRVLSITGFYSTSSRQWGAADGANLQALLRRATDLFTQIPKDAVEELSLDEVIQRTTDGEIEILNWKSQPKALVKLSPVQDEITFRGDRTYLLVGLTGELGRSLCRWMVQRGARYVVLTSRKPDVEAAWLELMQSYGARVEIMAMDATSRKSTYDVVRKIRQTLPPVAGVGNGAMILNDGLFNVISHEDFNQTLRPKVDGTTYLNELFDSPDLDFFIVFSSLAYVTGNFGQTSYAAANGFMASLVEGRRKRGLPGSVMNLAGIFGIGYITRTDRSILERLGKLGYANISEYDFLQFFAEAVLAGIPGSGRDHEVSSALRPIDPDRETNPPAWLDMPRLSYYRHTKHVTAEGGDSKSLSVRSQLKEQTTMEDVQKVLTNGLISTLYKQLGLDPEDDAISPDTSLVELGIDSLVAVDMRVWFTKELDLDMPVLKLLGGASVAAMVEDTMERMSPDLIPKVARKDTATADAPSADEKVPVVEVTAVPQEEGVSAEETQEDESTSNGESSSTEEPSLSSKTTPPSSSVASEDFVKIEKPVSLDEPKYVRKAKMGYGSLQFFFLVKHLDDPTVLNMQFRLPLRGSIRLPDLKYAVQLLGQRHEALRTAFFVDADNDDEPTQGVLETSPLRLETIQVADADEAKKVCEDVQNYVFDIEAGETIRILLLSFTPTTHLLVLAFHHISIDGFSFNVLLDELNSLYQGKMLPSVTTQFTDVMIKQRNDLQAGYKRSELAYWRNILGKIPDPIPLFPVAKVSSRLPMTKYHFNEAPMASIDAATAEQIRKQCRALKATRFHFFMTVLRVFLFAFLDTDELCIGFADASRADPSVARTVGYLVNMLSLKFERKPNQTFAQKVEEARKQSYAALANSTVPFNALLEKLEAPRSAAYTPVFQVFMDYLQHKFTAPEGLGVVEDEVYAHLTHNFFDLAVDINDVSASEILIRFRMQQYLYDTDSVALLLKSYVQLVQMCAYMEPTRTIGELALYDKEDIQHAEKLGRGPVVTSQWPSTPIERILEVATTQPEAPALVDGEGAKLSYAETVDRSRSIAATLLDAGVTKGSIVGVYQEPTADSICSLLAIWMVGAVYLPLDRRVPCSRLSRIVQDCQPAAILCHERTFSDAPGLEAGQQTSILTVSASGTDSGKMPLPSIAADGNETSIILYTSGSTGVPKGLPIRHISLLNQVEAMTTTFRVGSEKVLQQSAPSFDVSMQQILMALCNGGTLYVVPGETRLDPLAITKLIQSEQITWAHATPSEYAQWLRHGSAHLSAAKEWKFAFSSGEALSNALVKEFQALNRPDIKLVNVYGPAEAGVITGTEISTTDVPVDPRAPVSLGSPLANMAVYVVDRNLQPVPAGMSGEIVIAGAGNIPGYLNRPELTTKLFVRDAITPAGYYPGQLPTIYRSGDIGRYSPDGQLYYEGRMAGDTQVKLNGIRIDLSDVEAAILETAAGAVVNAIVTDRRNPDFLVAHVELKADIPEAERKEFLTHIQQRLPLPKYMCPAMLISLDHLPLNSHGKLDRRAIAAQPLPTVDGLDQANGDDLSETELTLRELWAGCLPEDVVKSASISTSSDFFHLGGNSYLLVRLQRLIRDRFNVSVPVMALYDASTLAAMALKIRSSESLAVIDWDAETSVPETLAVGEPSTHRKTTNLTVVLTGATGYLGSRVLTSLIANEHVTRIHCVAVRGHSPDVPRELAHNSDKITIHAGHLEDPLLSMSEGEFSSVAAEADLVIHSGANRSFWDHYDKLRGPNVLSTKTLVDLALQNKAPLHFISSGGVHLLNPGASDNYASESVASCPPPTDGSNGYIASKWASEVYLENVAQQTGLPVHIHRLTPAPEPESDADTNADAPVPMELLEELSALVEKLQALPAPSGWTGSFDLTPANALGADIASAAVGQVSDSDAARFIHHPAQVKMTMDHVVKYMDMLQLPSVEGFERLPPLQWAGKAKREGFSWHFSSTDFVSMGGVGVELRR</sequence>
<evidence type="ECO:0000256" key="10">
    <source>
        <dbReference type="SAM" id="MobiDB-lite"/>
    </source>
</evidence>
<dbReference type="STRING" id="1810919.A0A3D8SVG6"/>
<dbReference type="Pfam" id="PF14765">
    <property type="entry name" value="PS-DH"/>
    <property type="match status" value="1"/>
</dbReference>
<feature type="domain" description="Ketosynthase family 3 (KS3)" evidence="12">
    <location>
        <begin position="2"/>
        <end position="439"/>
    </location>
</feature>
<dbReference type="PANTHER" id="PTHR43775:SF20">
    <property type="entry name" value="HYBRID PKS-NRPS SYNTHETASE APDA"/>
    <property type="match status" value="1"/>
</dbReference>
<keyword evidence="1" id="KW-0596">Phosphopantetheine</keyword>
<dbReference type="NCBIfam" id="TIGR01733">
    <property type="entry name" value="AA-adenyl-dom"/>
    <property type="match status" value="1"/>
</dbReference>
<dbReference type="GO" id="GO:0004315">
    <property type="term" value="F:3-oxoacyl-[acyl-carrier-protein] synthase activity"/>
    <property type="evidence" value="ECO:0007669"/>
    <property type="project" value="InterPro"/>
</dbReference>
<dbReference type="InterPro" id="IPR000873">
    <property type="entry name" value="AMP-dep_synth/lig_dom"/>
</dbReference>
<dbReference type="Gene3D" id="3.30.559.30">
    <property type="entry name" value="Nonribosomal peptide synthetase, condensation domain"/>
    <property type="match status" value="1"/>
</dbReference>
<dbReference type="SMART" id="SM00826">
    <property type="entry name" value="PKS_DH"/>
    <property type="match status" value="1"/>
</dbReference>
<evidence type="ECO:0000256" key="1">
    <source>
        <dbReference type="ARBA" id="ARBA00022450"/>
    </source>
</evidence>
<dbReference type="PROSITE" id="PS50075">
    <property type="entry name" value="CARRIER"/>
    <property type="match status" value="2"/>
</dbReference>
<dbReference type="InterPro" id="IPR016035">
    <property type="entry name" value="Acyl_Trfase/lysoPLipase"/>
</dbReference>
<dbReference type="InterPro" id="IPR001242">
    <property type="entry name" value="Condensation_dom"/>
</dbReference>
<dbReference type="Gene3D" id="3.40.366.10">
    <property type="entry name" value="Malonyl-Coenzyme A Acyl Carrier Protein, domain 2"/>
    <property type="match status" value="1"/>
</dbReference>
<dbReference type="InterPro" id="IPR016039">
    <property type="entry name" value="Thiolase-like"/>
</dbReference>
<comment type="caution">
    <text evidence="14">The sequence shown here is derived from an EMBL/GenBank/DDBJ whole genome shotgun (WGS) entry which is preliminary data.</text>
</comment>
<dbReference type="CDD" id="cd02440">
    <property type="entry name" value="AdoMet_MTases"/>
    <property type="match status" value="1"/>
</dbReference>
<evidence type="ECO:0000313" key="14">
    <source>
        <dbReference type="EMBL" id="RDW90313.1"/>
    </source>
</evidence>
<dbReference type="OrthoDB" id="329835at2759"/>
<feature type="active site" description="Proton acceptor; for dehydratase activity" evidence="9">
    <location>
        <position position="975"/>
    </location>
</feature>
<organism evidence="14 15">
    <name type="scientific">Aspergillus mulundensis</name>
    <dbReference type="NCBI Taxonomy" id="1810919"/>
    <lineage>
        <taxon>Eukaryota</taxon>
        <taxon>Fungi</taxon>
        <taxon>Dikarya</taxon>
        <taxon>Ascomycota</taxon>
        <taxon>Pezizomycotina</taxon>
        <taxon>Eurotiomycetes</taxon>
        <taxon>Eurotiomycetidae</taxon>
        <taxon>Eurotiales</taxon>
        <taxon>Aspergillaceae</taxon>
        <taxon>Aspergillus</taxon>
        <taxon>Aspergillus subgen. Nidulantes</taxon>
    </lineage>
</organism>
<dbReference type="CDD" id="cd00833">
    <property type="entry name" value="PKS"/>
    <property type="match status" value="1"/>
</dbReference>
<dbReference type="GO" id="GO:0031177">
    <property type="term" value="F:phosphopantetheine binding"/>
    <property type="evidence" value="ECO:0007669"/>
    <property type="project" value="InterPro"/>
</dbReference>
<dbReference type="Gene3D" id="3.40.50.720">
    <property type="entry name" value="NAD(P)-binding Rossmann-like Domain"/>
    <property type="match status" value="3"/>
</dbReference>
<dbReference type="InterPro" id="IPR050091">
    <property type="entry name" value="PKS_NRPS_Biosynth_Enz"/>
</dbReference>
<dbReference type="InterPro" id="IPR013217">
    <property type="entry name" value="Methyltransf_12"/>
</dbReference>
<dbReference type="InterPro" id="IPR013968">
    <property type="entry name" value="PKS_KR"/>
</dbReference>
<evidence type="ECO:0000256" key="5">
    <source>
        <dbReference type="ARBA" id="ARBA00022679"/>
    </source>
</evidence>
<dbReference type="SMART" id="SM00822">
    <property type="entry name" value="PKS_KR"/>
    <property type="match status" value="1"/>
</dbReference>
<feature type="active site" description="Proton donor; for dehydratase activity" evidence="9">
    <location>
        <position position="1153"/>
    </location>
</feature>
<keyword evidence="4" id="KW-0489">Methyltransferase</keyword>
<evidence type="ECO:0000256" key="2">
    <source>
        <dbReference type="ARBA" id="ARBA00022553"/>
    </source>
</evidence>
<dbReference type="InterPro" id="IPR010071">
    <property type="entry name" value="AA_adenyl_dom"/>
</dbReference>
<evidence type="ECO:0000256" key="4">
    <source>
        <dbReference type="ARBA" id="ARBA00022603"/>
    </source>
</evidence>
<dbReference type="CDD" id="cd05930">
    <property type="entry name" value="A_NRPS"/>
    <property type="match status" value="1"/>
</dbReference>
<dbReference type="InterPro" id="IPR036736">
    <property type="entry name" value="ACP-like_sf"/>
</dbReference>
<keyword evidence="6" id="KW-0677">Repeat</keyword>
<comment type="similarity">
    <text evidence="8">In the C-terminal section; belongs to the NRP synthetase family.</text>
</comment>
<dbReference type="SMART" id="SM00827">
    <property type="entry name" value="PKS_AT"/>
    <property type="match status" value="1"/>
</dbReference>
<dbReference type="SUPFAM" id="SSF47336">
    <property type="entry name" value="ACP-like"/>
    <property type="match status" value="2"/>
</dbReference>
<protein>
    <recommendedName>
        <fullName evidence="16">Carrier domain-containing protein</fullName>
    </recommendedName>
</protein>
<dbReference type="Pfam" id="PF21089">
    <property type="entry name" value="PKS_DH_N"/>
    <property type="match status" value="1"/>
</dbReference>
<dbReference type="InterPro" id="IPR020806">
    <property type="entry name" value="PKS_PP-bd"/>
</dbReference>
<dbReference type="RefSeq" id="XP_026607267.1">
    <property type="nucleotide sequence ID" value="XM_026744104.1"/>
</dbReference>
<feature type="domain" description="PKS/mFAS DH" evidence="13">
    <location>
        <begin position="944"/>
        <end position="1249"/>
    </location>
</feature>
<dbReference type="SMART" id="SM00825">
    <property type="entry name" value="PKS_KS"/>
    <property type="match status" value="1"/>
</dbReference>
<accession>A0A3D8SVG6</accession>
<evidence type="ECO:0000313" key="15">
    <source>
        <dbReference type="Proteomes" id="UP000256690"/>
    </source>
</evidence>
<dbReference type="Pfam" id="PF00501">
    <property type="entry name" value="AMP-binding"/>
    <property type="match status" value="1"/>
</dbReference>
<dbReference type="InterPro" id="IPR001227">
    <property type="entry name" value="Ac_transferase_dom_sf"/>
</dbReference>
<dbReference type="Gene3D" id="3.40.50.150">
    <property type="entry name" value="Vaccinia Virus protein VP39"/>
    <property type="match status" value="1"/>
</dbReference>
<feature type="region of interest" description="C-terminal hotdog fold" evidence="9">
    <location>
        <begin position="1090"/>
        <end position="1249"/>
    </location>
</feature>
<dbReference type="InterPro" id="IPR006162">
    <property type="entry name" value="Ppantetheine_attach_site"/>
</dbReference>
<dbReference type="GO" id="GO:0008168">
    <property type="term" value="F:methyltransferase activity"/>
    <property type="evidence" value="ECO:0007669"/>
    <property type="project" value="UniProtKB-KW"/>
</dbReference>
<dbReference type="Pfam" id="PF00109">
    <property type="entry name" value="ketoacyl-synt"/>
    <property type="match status" value="1"/>
</dbReference>
<dbReference type="InterPro" id="IPR029063">
    <property type="entry name" value="SAM-dependent_MTases_sf"/>
</dbReference>
<dbReference type="InterPro" id="IPR014043">
    <property type="entry name" value="Acyl_transferase_dom"/>
</dbReference>
<keyword evidence="5" id="KW-0808">Transferase</keyword>
<dbReference type="Gene3D" id="3.30.300.30">
    <property type="match status" value="1"/>
</dbReference>
<dbReference type="Pfam" id="PF00698">
    <property type="entry name" value="Acyl_transf_1"/>
    <property type="match status" value="1"/>
</dbReference>
<dbReference type="InterPro" id="IPR042099">
    <property type="entry name" value="ANL_N_sf"/>
</dbReference>
<dbReference type="InterPro" id="IPR016036">
    <property type="entry name" value="Malonyl_transacylase_ACP-bd"/>
</dbReference>
<dbReference type="Pfam" id="PF07993">
    <property type="entry name" value="NAD_binding_4"/>
    <property type="match status" value="1"/>
</dbReference>
<dbReference type="Pfam" id="PF08659">
    <property type="entry name" value="KR"/>
    <property type="match status" value="1"/>
</dbReference>
<dbReference type="SUPFAM" id="SSF52151">
    <property type="entry name" value="FabD/lysophospholipase-like"/>
    <property type="match status" value="1"/>
</dbReference>
<dbReference type="PROSITE" id="PS52019">
    <property type="entry name" value="PKS_MFAS_DH"/>
    <property type="match status" value="1"/>
</dbReference>
<evidence type="ECO:0008006" key="16">
    <source>
        <dbReference type="Google" id="ProtNLM"/>
    </source>
</evidence>
<keyword evidence="7" id="KW-0511">Multifunctional enzyme</keyword>
<feature type="region of interest" description="Disordered" evidence="10">
    <location>
        <begin position="2521"/>
        <end position="2566"/>
    </location>
</feature>
<dbReference type="GO" id="GO:0009403">
    <property type="term" value="P:toxin biosynthetic process"/>
    <property type="evidence" value="ECO:0007669"/>
    <property type="project" value="UniProtKB-ARBA"/>
</dbReference>
<dbReference type="InterPro" id="IPR018201">
    <property type="entry name" value="Ketoacyl_synth_AS"/>
</dbReference>
<dbReference type="EMBL" id="PVWQ01000002">
    <property type="protein sequence ID" value="RDW90313.1"/>
    <property type="molecule type" value="Genomic_DNA"/>
</dbReference>
<dbReference type="InterPro" id="IPR014030">
    <property type="entry name" value="Ketoacyl_synth_N"/>
</dbReference>
<evidence type="ECO:0000256" key="6">
    <source>
        <dbReference type="ARBA" id="ARBA00022737"/>
    </source>
</evidence>
<dbReference type="PROSITE" id="PS00455">
    <property type="entry name" value="AMP_BINDING"/>
    <property type="match status" value="1"/>
</dbReference>
<dbReference type="SUPFAM" id="SSF52777">
    <property type="entry name" value="CoA-dependent acyltransferases"/>
    <property type="match status" value="2"/>
</dbReference>
<dbReference type="GO" id="GO:0004312">
    <property type="term" value="F:fatty acid synthase activity"/>
    <property type="evidence" value="ECO:0007669"/>
    <property type="project" value="TreeGrafter"/>
</dbReference>
<dbReference type="InterPro" id="IPR057326">
    <property type="entry name" value="KR_dom"/>
</dbReference>
<dbReference type="SUPFAM" id="SSF56801">
    <property type="entry name" value="Acetyl-CoA synthetase-like"/>
    <property type="match status" value="1"/>
</dbReference>
<dbReference type="Pfam" id="PF08242">
    <property type="entry name" value="Methyltransf_12"/>
    <property type="match status" value="1"/>
</dbReference>
<dbReference type="SUPFAM" id="SSF53901">
    <property type="entry name" value="Thiolase-like"/>
    <property type="match status" value="1"/>
</dbReference>
<dbReference type="Gene3D" id="3.30.70.250">
    <property type="entry name" value="Malonyl-CoA ACP transacylase, ACP-binding"/>
    <property type="match status" value="1"/>
</dbReference>
<reference evidence="14 15" key="1">
    <citation type="journal article" date="2018" name="IMA Fungus">
        <title>IMA Genome-F 9: Draft genome sequence of Annulohypoxylon stygium, Aspergillus mulundensis, Berkeleyomyces basicola (syn. Thielaviopsis basicola), Ceratocystis smalleyi, two Cercospora beticola strains, Coleophoma cylindrospora, Fusarium fracticaudum, Phialophora cf. hyalina, and Morchella septimelata.</title>
        <authorList>
            <person name="Wingfield B.D."/>
            <person name="Bills G.F."/>
            <person name="Dong Y."/>
            <person name="Huang W."/>
            <person name="Nel W.J."/>
            <person name="Swalarsk-Parry B.S."/>
            <person name="Vaghefi N."/>
            <person name="Wilken P.M."/>
            <person name="An Z."/>
            <person name="de Beer Z.W."/>
            <person name="De Vos L."/>
            <person name="Chen L."/>
            <person name="Duong T.A."/>
            <person name="Gao Y."/>
            <person name="Hammerbacher A."/>
            <person name="Kikkert J.R."/>
            <person name="Li Y."/>
            <person name="Li H."/>
            <person name="Li K."/>
            <person name="Li Q."/>
            <person name="Liu X."/>
            <person name="Ma X."/>
            <person name="Naidoo K."/>
            <person name="Pethybridge S.J."/>
            <person name="Sun J."/>
            <person name="Steenkamp E.T."/>
            <person name="van der Nest M.A."/>
            <person name="van Wyk S."/>
            <person name="Wingfield M.J."/>
            <person name="Xiong C."/>
            <person name="Yue Q."/>
            <person name="Zhang X."/>
        </authorList>
    </citation>
    <scope>NUCLEOTIDE SEQUENCE [LARGE SCALE GENOMIC DNA]</scope>
    <source>
        <strain evidence="14 15">DSM 5745</strain>
    </source>
</reference>
<evidence type="ECO:0000256" key="8">
    <source>
        <dbReference type="ARBA" id="ARBA00029443"/>
    </source>
</evidence>
<dbReference type="InterPro" id="IPR049552">
    <property type="entry name" value="PKS_DH_N"/>
</dbReference>
<dbReference type="InterPro" id="IPR042104">
    <property type="entry name" value="PKS_dehydratase_sf"/>
</dbReference>
<dbReference type="Pfam" id="PF02801">
    <property type="entry name" value="Ketoacyl-synt_C"/>
    <property type="match status" value="1"/>
</dbReference>
<dbReference type="InterPro" id="IPR049551">
    <property type="entry name" value="PKS_DH_C"/>
</dbReference>
<proteinExistence type="inferred from homology"/>
<dbReference type="SUPFAM" id="SSF55048">
    <property type="entry name" value="Probable ACP-binding domain of malonyl-CoA ACP transacylase"/>
    <property type="match status" value="1"/>
</dbReference>
<dbReference type="Gene3D" id="3.40.50.12780">
    <property type="entry name" value="N-terminal domain of ligase-like"/>
    <property type="match status" value="1"/>
</dbReference>
<dbReference type="InterPro" id="IPR032821">
    <property type="entry name" value="PKS_assoc"/>
</dbReference>
<keyword evidence="15" id="KW-1185">Reference proteome</keyword>
<dbReference type="PANTHER" id="PTHR43775">
    <property type="entry name" value="FATTY ACID SYNTHASE"/>
    <property type="match status" value="1"/>
</dbReference>
<dbReference type="CDD" id="cd19532">
    <property type="entry name" value="C_PKS-NRPS"/>
    <property type="match status" value="1"/>
</dbReference>
<dbReference type="InterPro" id="IPR020845">
    <property type="entry name" value="AMP-binding_CS"/>
</dbReference>
<dbReference type="GeneID" id="38112458"/>
<dbReference type="InterPro" id="IPR045851">
    <property type="entry name" value="AMP-bd_C_sf"/>
</dbReference>
<evidence type="ECO:0000256" key="3">
    <source>
        <dbReference type="ARBA" id="ARBA00022598"/>
    </source>
</evidence>
<dbReference type="SMART" id="SM00823">
    <property type="entry name" value="PKS_PP"/>
    <property type="match status" value="2"/>
</dbReference>
<evidence type="ECO:0000256" key="7">
    <source>
        <dbReference type="ARBA" id="ARBA00023268"/>
    </source>
</evidence>
<dbReference type="PROSITE" id="PS00012">
    <property type="entry name" value="PHOSPHOPANTETHEINE"/>
    <property type="match status" value="1"/>
</dbReference>
<dbReference type="InterPro" id="IPR036291">
    <property type="entry name" value="NAD(P)-bd_dom_sf"/>
</dbReference>
<dbReference type="InterPro" id="IPR009081">
    <property type="entry name" value="PP-bd_ACP"/>
</dbReference>
<name>A0A3D8SVG6_9EURO</name>
<dbReference type="InterPro" id="IPR023213">
    <property type="entry name" value="CAT-like_dom_sf"/>
</dbReference>
<dbReference type="InterPro" id="IPR049900">
    <property type="entry name" value="PKS_mFAS_DH"/>
</dbReference>
<dbReference type="SUPFAM" id="SSF53335">
    <property type="entry name" value="S-adenosyl-L-methionine-dependent methyltransferases"/>
    <property type="match status" value="1"/>
</dbReference>
<dbReference type="Gene3D" id="1.10.1200.10">
    <property type="entry name" value="ACP-like"/>
    <property type="match status" value="2"/>
</dbReference>
<keyword evidence="3" id="KW-0436">Ligase</keyword>
<evidence type="ECO:0000259" key="11">
    <source>
        <dbReference type="PROSITE" id="PS50075"/>
    </source>
</evidence>
<dbReference type="Pfam" id="PF00668">
    <property type="entry name" value="Condensation"/>
    <property type="match status" value="1"/>
</dbReference>
<dbReference type="InterPro" id="IPR020807">
    <property type="entry name" value="PKS_DH"/>
</dbReference>
<evidence type="ECO:0000259" key="12">
    <source>
        <dbReference type="PROSITE" id="PS52004"/>
    </source>
</evidence>
<feature type="domain" description="Carrier" evidence="11">
    <location>
        <begin position="3569"/>
        <end position="3649"/>
    </location>
</feature>
<dbReference type="Proteomes" id="UP000256690">
    <property type="component" value="Unassembled WGS sequence"/>
</dbReference>
<dbReference type="InterPro" id="IPR013120">
    <property type="entry name" value="FAR_NAD-bd"/>
</dbReference>
<dbReference type="GO" id="GO:0006633">
    <property type="term" value="P:fatty acid biosynthetic process"/>
    <property type="evidence" value="ECO:0007669"/>
    <property type="project" value="InterPro"/>
</dbReference>
<dbReference type="GO" id="GO:0016874">
    <property type="term" value="F:ligase activity"/>
    <property type="evidence" value="ECO:0007669"/>
    <property type="project" value="UniProtKB-KW"/>
</dbReference>